<proteinExistence type="inferred from homology"/>
<dbReference type="PRINTS" id="PR00295">
    <property type="entry name" value="STEFINA"/>
</dbReference>
<keyword evidence="5" id="KW-0789">Thiol protease inhibitor</keyword>
<dbReference type="GO" id="GO:0005737">
    <property type="term" value="C:cytoplasm"/>
    <property type="evidence" value="ECO:0007669"/>
    <property type="project" value="UniProtKB-SubCell"/>
</dbReference>
<sequence>LALSQSQGLNSPRLSSVSRPFPVSIRAEDNSCVRTTVGLREGRCTQRGKGPSTAHARSFIPTSPSFFLCFSLPPSLSLFLSSLPLALCSFFLFLLPPPHLSLSLECAFHNGSNPSEGNEHGSCPGEADVLQVTQARANQPTNQLMSKSCIPTILSIHPGRQQPEMGRWERVVRPTTEMMCGAPPTKQLAAAEIQAIADKVKSPLEEKENKKFLVFNAVEFKSQGVAGRTFFTKVQMDDDFVHIQVFESLPQENKPVALTSYQIHKGRQDEVTCF</sequence>
<dbReference type="GO" id="GO:0004869">
    <property type="term" value="F:cysteine-type endopeptidase inhibitor activity"/>
    <property type="evidence" value="ECO:0007669"/>
    <property type="project" value="UniProtKB-KW"/>
</dbReference>
<keyword evidence="9" id="KW-1185">Reference proteome</keyword>
<dbReference type="CDD" id="cd00042">
    <property type="entry name" value="CY"/>
    <property type="match status" value="1"/>
</dbReference>
<organism evidence="8 9">
    <name type="scientific">Bos taurus</name>
    <name type="common">Bovine</name>
    <dbReference type="NCBI Taxonomy" id="9913"/>
    <lineage>
        <taxon>Eukaryota</taxon>
        <taxon>Metazoa</taxon>
        <taxon>Chordata</taxon>
        <taxon>Craniata</taxon>
        <taxon>Vertebrata</taxon>
        <taxon>Euteleostomi</taxon>
        <taxon>Mammalia</taxon>
        <taxon>Eutheria</taxon>
        <taxon>Laurasiatheria</taxon>
        <taxon>Artiodactyla</taxon>
        <taxon>Ruminantia</taxon>
        <taxon>Pecora</taxon>
        <taxon>Bovidae</taxon>
        <taxon>Bovinae</taxon>
        <taxon>Bos</taxon>
    </lineage>
</organism>
<dbReference type="SUPFAM" id="SSF54403">
    <property type="entry name" value="Cystatin/monellin"/>
    <property type="match status" value="1"/>
</dbReference>
<reference evidence="8" key="2">
    <citation type="submission" date="2025-08" db="UniProtKB">
        <authorList>
            <consortium name="Ensembl"/>
        </authorList>
    </citation>
    <scope>IDENTIFICATION</scope>
    <source>
        <strain evidence="8">Hereford</strain>
    </source>
</reference>
<keyword evidence="6" id="KW-0007">Acetylation</keyword>
<evidence type="ECO:0000256" key="3">
    <source>
        <dbReference type="ARBA" id="ARBA00022490"/>
    </source>
</evidence>
<keyword evidence="4" id="KW-0646">Protease inhibitor</keyword>
<evidence type="ECO:0000256" key="5">
    <source>
        <dbReference type="ARBA" id="ARBA00022704"/>
    </source>
</evidence>
<dbReference type="GeneTree" id="ENSGT00940000154826"/>
<dbReference type="PANTHER" id="PTHR11414:SF22">
    <property type="entry name" value="CYSTATIN-B"/>
    <property type="match status" value="1"/>
</dbReference>
<evidence type="ECO:0000313" key="9">
    <source>
        <dbReference type="Proteomes" id="UP000009136"/>
    </source>
</evidence>
<keyword evidence="3" id="KW-0963">Cytoplasm</keyword>
<comment type="similarity">
    <text evidence="2">Belongs to the cystatin family.</text>
</comment>
<evidence type="ECO:0000259" key="7">
    <source>
        <dbReference type="SMART" id="SM00043"/>
    </source>
</evidence>
<dbReference type="InterPro" id="IPR001713">
    <property type="entry name" value="Prot_inh_stefin"/>
</dbReference>
<dbReference type="InterPro" id="IPR000010">
    <property type="entry name" value="Cystatin_dom"/>
</dbReference>
<dbReference type="Proteomes" id="UP000009136">
    <property type="component" value="Chromosome 8"/>
</dbReference>
<gene>
    <name evidence="8" type="primary">LOC101907579</name>
</gene>
<dbReference type="PANTHER" id="PTHR11414">
    <property type="entry name" value="CYSTATIN FAMILY MEMBER"/>
    <property type="match status" value="1"/>
</dbReference>
<evidence type="ECO:0000313" key="8">
    <source>
        <dbReference type="Ensembl" id="ENSBTAP00000081092.1"/>
    </source>
</evidence>
<accession>A0AAA9SC48</accession>
<dbReference type="InterPro" id="IPR046350">
    <property type="entry name" value="Cystatin_sf"/>
</dbReference>
<dbReference type="SMART" id="SM00043">
    <property type="entry name" value="CY"/>
    <property type="match status" value="1"/>
</dbReference>
<evidence type="ECO:0000256" key="2">
    <source>
        <dbReference type="ARBA" id="ARBA00009403"/>
    </source>
</evidence>
<name>A0AAA9SC48_BOVIN</name>
<dbReference type="FunFam" id="3.10.450.10:FF:000001">
    <property type="entry name" value="Cystatin-A"/>
    <property type="match status" value="1"/>
</dbReference>
<dbReference type="Ensembl" id="ENSBTAT00000109884.1">
    <property type="protein sequence ID" value="ENSBTAP00000081092.1"/>
    <property type="gene ID" value="ENSBTAG00000056934.1"/>
</dbReference>
<dbReference type="Gene3D" id="3.10.450.10">
    <property type="match status" value="1"/>
</dbReference>
<feature type="domain" description="Cystatin" evidence="7">
    <location>
        <begin position="178"/>
        <end position="274"/>
    </location>
</feature>
<protein>
    <recommendedName>
        <fullName evidence="7">Cystatin domain-containing protein</fullName>
    </recommendedName>
</protein>
<dbReference type="AlphaFoldDB" id="A0AAA9SC48"/>
<evidence type="ECO:0000256" key="6">
    <source>
        <dbReference type="ARBA" id="ARBA00022990"/>
    </source>
</evidence>
<evidence type="ECO:0000256" key="4">
    <source>
        <dbReference type="ARBA" id="ARBA00022690"/>
    </source>
</evidence>
<evidence type="ECO:0000256" key="1">
    <source>
        <dbReference type="ARBA" id="ARBA00004496"/>
    </source>
</evidence>
<dbReference type="Pfam" id="PF00031">
    <property type="entry name" value="Cystatin"/>
    <property type="match status" value="1"/>
</dbReference>
<comment type="subcellular location">
    <subcellularLocation>
        <location evidence="1">Cytoplasm</location>
    </subcellularLocation>
</comment>
<reference evidence="8" key="3">
    <citation type="submission" date="2025-09" db="UniProtKB">
        <authorList>
            <consortium name="Ensembl"/>
        </authorList>
    </citation>
    <scope>IDENTIFICATION</scope>
    <source>
        <strain evidence="8">Hereford</strain>
    </source>
</reference>
<reference evidence="8" key="1">
    <citation type="submission" date="2018-03" db="EMBL/GenBank/DDBJ databases">
        <title>ARS-UCD1.2.</title>
        <authorList>
            <person name="Rosen B.D."/>
            <person name="Bickhart D.M."/>
            <person name="Koren S."/>
            <person name="Schnabel R.D."/>
            <person name="Hall R."/>
            <person name="Zimin A."/>
            <person name="Dreischer C."/>
            <person name="Schultheiss S."/>
            <person name="Schroeder S.G."/>
            <person name="Elsik C.G."/>
            <person name="Couldrey C."/>
            <person name="Liu G.E."/>
            <person name="Van Tassell C.P."/>
            <person name="Phillippy A.M."/>
            <person name="Smith T.P.L."/>
            <person name="Medrano J.F."/>
        </authorList>
    </citation>
    <scope>NUCLEOTIDE SEQUENCE [LARGE SCALE GENOMIC DNA]</scope>
    <source>
        <strain evidence="8">Hereford</strain>
    </source>
</reference>